<feature type="domain" description="5'-3' exonuclease" evidence="14">
    <location>
        <begin position="1"/>
        <end position="263"/>
    </location>
</feature>
<comment type="function">
    <text evidence="13">In addition to polymerase activity, this DNA polymerase exhibits 5'-3' exonuclease activity.</text>
</comment>
<feature type="domain" description="DNA-directed DNA polymerase family A palm" evidence="15">
    <location>
        <begin position="640"/>
        <end position="846"/>
    </location>
</feature>
<comment type="similarity">
    <text evidence="1 13">Belongs to the DNA polymerase type-A family.</text>
</comment>
<evidence type="ECO:0000256" key="11">
    <source>
        <dbReference type="ARBA" id="ARBA00049244"/>
    </source>
</evidence>
<evidence type="ECO:0000256" key="2">
    <source>
        <dbReference type="ARBA" id="ARBA00012417"/>
    </source>
</evidence>
<dbReference type="Gene3D" id="1.10.150.20">
    <property type="entry name" value="5' to 3' exonuclease, C-terminal subdomain"/>
    <property type="match status" value="2"/>
</dbReference>
<dbReference type="PANTHER" id="PTHR10133:SF27">
    <property type="entry name" value="DNA POLYMERASE NU"/>
    <property type="match status" value="1"/>
</dbReference>
<keyword evidence="8 13" id="KW-0239">DNA-directed DNA polymerase</keyword>
<comment type="caution">
    <text evidence="16">The sequence shown here is derived from an EMBL/GenBank/DDBJ whole genome shotgun (WGS) entry which is preliminary data.</text>
</comment>
<dbReference type="FunFam" id="1.10.150.20:FF:000003">
    <property type="entry name" value="DNA polymerase I"/>
    <property type="match status" value="1"/>
</dbReference>
<evidence type="ECO:0000256" key="7">
    <source>
        <dbReference type="ARBA" id="ARBA00022763"/>
    </source>
</evidence>
<dbReference type="Pfam" id="PF02739">
    <property type="entry name" value="5_3_exonuc_N"/>
    <property type="match status" value="1"/>
</dbReference>
<dbReference type="CDD" id="cd09898">
    <property type="entry name" value="H3TH_53EXO"/>
    <property type="match status" value="1"/>
</dbReference>
<dbReference type="FunFam" id="1.20.1060.10:FF:000001">
    <property type="entry name" value="DNA polymerase I"/>
    <property type="match status" value="1"/>
</dbReference>
<evidence type="ECO:0000259" key="15">
    <source>
        <dbReference type="SMART" id="SM00482"/>
    </source>
</evidence>
<keyword evidence="13" id="KW-0269">Exonuclease</keyword>
<dbReference type="InterPro" id="IPR043502">
    <property type="entry name" value="DNA/RNA_pol_sf"/>
</dbReference>
<dbReference type="InterPro" id="IPR036397">
    <property type="entry name" value="RNaseH_sf"/>
</dbReference>
<keyword evidence="9 13" id="KW-0238">DNA-binding</keyword>
<dbReference type="SUPFAM" id="SSF47807">
    <property type="entry name" value="5' to 3' exonuclease, C-terminal subdomain"/>
    <property type="match status" value="1"/>
</dbReference>
<keyword evidence="6 13" id="KW-0235">DNA replication</keyword>
<dbReference type="Gene3D" id="3.30.420.10">
    <property type="entry name" value="Ribonuclease H-like superfamily/Ribonuclease H"/>
    <property type="match status" value="1"/>
</dbReference>
<dbReference type="Gene3D" id="3.30.70.370">
    <property type="match status" value="1"/>
</dbReference>
<dbReference type="InterPro" id="IPR002298">
    <property type="entry name" value="DNA_polymerase_A"/>
</dbReference>
<dbReference type="InterPro" id="IPR020046">
    <property type="entry name" value="5-3_exonucl_a-hlix_arch_N"/>
</dbReference>
<dbReference type="InterPro" id="IPR018320">
    <property type="entry name" value="DNA_polymerase_1"/>
</dbReference>
<keyword evidence="13" id="KW-0540">Nuclease</keyword>
<dbReference type="CDD" id="cd08637">
    <property type="entry name" value="DNA_pol_A_pol_I_C"/>
    <property type="match status" value="1"/>
</dbReference>
<dbReference type="InterPro" id="IPR054690">
    <property type="entry name" value="DNA_polI_exonuclease"/>
</dbReference>
<dbReference type="NCBIfam" id="NF004397">
    <property type="entry name" value="PRK05755.1"/>
    <property type="match status" value="1"/>
</dbReference>
<keyword evidence="7 13" id="KW-0227">DNA damage</keyword>
<dbReference type="GO" id="GO:0006302">
    <property type="term" value="P:double-strand break repair"/>
    <property type="evidence" value="ECO:0007669"/>
    <property type="project" value="TreeGrafter"/>
</dbReference>
<comment type="subunit">
    <text evidence="13">Single-chain monomer with multiple functions.</text>
</comment>
<evidence type="ECO:0000256" key="6">
    <source>
        <dbReference type="ARBA" id="ARBA00022705"/>
    </source>
</evidence>
<evidence type="ECO:0000256" key="10">
    <source>
        <dbReference type="ARBA" id="ARBA00023204"/>
    </source>
</evidence>
<evidence type="ECO:0000256" key="9">
    <source>
        <dbReference type="ARBA" id="ARBA00023125"/>
    </source>
</evidence>
<evidence type="ECO:0000256" key="12">
    <source>
        <dbReference type="NCBIfam" id="TIGR00593"/>
    </source>
</evidence>
<dbReference type="SUPFAM" id="SSF56672">
    <property type="entry name" value="DNA/RNA polymerases"/>
    <property type="match status" value="1"/>
</dbReference>
<dbReference type="CDD" id="cd06140">
    <property type="entry name" value="DNA_polA_I_Bacillus_like_exo"/>
    <property type="match status" value="1"/>
</dbReference>
<dbReference type="GO" id="GO:0003887">
    <property type="term" value="F:DNA-directed DNA polymerase activity"/>
    <property type="evidence" value="ECO:0007669"/>
    <property type="project" value="UniProtKB-UniRule"/>
</dbReference>
<name>A0A9D1DPR5_9FIRM</name>
<evidence type="ECO:0000256" key="5">
    <source>
        <dbReference type="ARBA" id="ARBA00022695"/>
    </source>
</evidence>
<dbReference type="Proteomes" id="UP000886785">
    <property type="component" value="Unassembled WGS sequence"/>
</dbReference>
<dbReference type="Gene3D" id="1.20.1060.10">
    <property type="entry name" value="Taq DNA Polymerase, Chain T, domain 4"/>
    <property type="match status" value="1"/>
</dbReference>
<dbReference type="EC" id="2.7.7.7" evidence="2 12"/>
<dbReference type="SMART" id="SM00482">
    <property type="entry name" value="POLAc"/>
    <property type="match status" value="1"/>
</dbReference>
<keyword evidence="5 13" id="KW-0548">Nucleotidyltransferase</keyword>
<dbReference type="AlphaFoldDB" id="A0A9D1DPR5"/>
<keyword evidence="13" id="KW-0378">Hydrolase</keyword>
<dbReference type="PRINTS" id="PR00868">
    <property type="entry name" value="DNAPOLI"/>
</dbReference>
<dbReference type="InterPro" id="IPR012337">
    <property type="entry name" value="RNaseH-like_sf"/>
</dbReference>
<dbReference type="GO" id="GO:0003677">
    <property type="term" value="F:DNA binding"/>
    <property type="evidence" value="ECO:0007669"/>
    <property type="project" value="UniProtKB-UniRule"/>
</dbReference>
<dbReference type="PANTHER" id="PTHR10133">
    <property type="entry name" value="DNA POLYMERASE I"/>
    <property type="match status" value="1"/>
</dbReference>
<dbReference type="InterPro" id="IPR008918">
    <property type="entry name" value="HhH2"/>
</dbReference>
<dbReference type="FunFam" id="1.10.150.20:FF:000002">
    <property type="entry name" value="DNA polymerase I"/>
    <property type="match status" value="1"/>
</dbReference>
<evidence type="ECO:0000256" key="1">
    <source>
        <dbReference type="ARBA" id="ARBA00007705"/>
    </source>
</evidence>
<dbReference type="CDD" id="cd09859">
    <property type="entry name" value="PIN_53EXO"/>
    <property type="match status" value="1"/>
</dbReference>
<dbReference type="EMBL" id="DVHF01000044">
    <property type="protein sequence ID" value="HIR56778.1"/>
    <property type="molecule type" value="Genomic_DNA"/>
</dbReference>
<dbReference type="Pfam" id="PF00476">
    <property type="entry name" value="DNA_pol_A"/>
    <property type="match status" value="1"/>
</dbReference>
<keyword evidence="10 13" id="KW-0234">DNA repair</keyword>
<dbReference type="InterPro" id="IPR020045">
    <property type="entry name" value="DNA_polI_H3TH"/>
</dbReference>
<accession>A0A9D1DPR5</accession>
<dbReference type="GO" id="GO:0008409">
    <property type="term" value="F:5'-3' exonuclease activity"/>
    <property type="evidence" value="ECO:0007669"/>
    <property type="project" value="UniProtKB-UniRule"/>
</dbReference>
<reference evidence="16" key="2">
    <citation type="journal article" date="2021" name="PeerJ">
        <title>Extensive microbial diversity within the chicken gut microbiome revealed by metagenomics and culture.</title>
        <authorList>
            <person name="Gilroy R."/>
            <person name="Ravi A."/>
            <person name="Getino M."/>
            <person name="Pursley I."/>
            <person name="Horton D.L."/>
            <person name="Alikhan N.F."/>
            <person name="Baker D."/>
            <person name="Gharbi K."/>
            <person name="Hall N."/>
            <person name="Watson M."/>
            <person name="Adriaenssens E.M."/>
            <person name="Foster-Nyarko E."/>
            <person name="Jarju S."/>
            <person name="Secka A."/>
            <person name="Antonio M."/>
            <person name="Oren A."/>
            <person name="Chaudhuri R.R."/>
            <person name="La Ragione R."/>
            <person name="Hildebrand F."/>
            <person name="Pallen M.J."/>
        </authorList>
    </citation>
    <scope>NUCLEOTIDE SEQUENCE</scope>
    <source>
        <strain evidence="16">ChiSjej1B19-7085</strain>
    </source>
</reference>
<proteinExistence type="inferred from homology"/>
<dbReference type="NCBIfam" id="TIGR00593">
    <property type="entry name" value="pola"/>
    <property type="match status" value="1"/>
</dbReference>
<dbReference type="Gene3D" id="3.40.50.1010">
    <property type="entry name" value="5'-nuclease"/>
    <property type="match status" value="1"/>
</dbReference>
<gene>
    <name evidence="13 16" type="primary">polA</name>
    <name evidence="16" type="ORF">IAA54_03850</name>
</gene>
<protein>
    <recommendedName>
        <fullName evidence="3 12">DNA polymerase I</fullName>
        <ecNumber evidence="2 12">2.7.7.7</ecNumber>
    </recommendedName>
</protein>
<dbReference type="InterPro" id="IPR019760">
    <property type="entry name" value="DNA-dir_DNA_pol_A_CS"/>
</dbReference>
<dbReference type="InterPro" id="IPR002421">
    <property type="entry name" value="5-3_exonuclease"/>
</dbReference>
<evidence type="ECO:0000256" key="3">
    <source>
        <dbReference type="ARBA" id="ARBA00020311"/>
    </source>
</evidence>
<evidence type="ECO:0000256" key="8">
    <source>
        <dbReference type="ARBA" id="ARBA00022932"/>
    </source>
</evidence>
<evidence type="ECO:0000256" key="13">
    <source>
        <dbReference type="RuleBase" id="RU004460"/>
    </source>
</evidence>
<dbReference type="SUPFAM" id="SSF88723">
    <property type="entry name" value="PIN domain-like"/>
    <property type="match status" value="1"/>
</dbReference>
<dbReference type="Pfam" id="PF22619">
    <property type="entry name" value="DNA_polI_exo1"/>
    <property type="match status" value="1"/>
</dbReference>
<dbReference type="SUPFAM" id="SSF53098">
    <property type="entry name" value="Ribonuclease H-like"/>
    <property type="match status" value="1"/>
</dbReference>
<dbReference type="SMART" id="SM00279">
    <property type="entry name" value="HhH2"/>
    <property type="match status" value="1"/>
</dbReference>
<dbReference type="InterPro" id="IPR029060">
    <property type="entry name" value="PIN-like_dom_sf"/>
</dbReference>
<evidence type="ECO:0000256" key="4">
    <source>
        <dbReference type="ARBA" id="ARBA00022679"/>
    </source>
</evidence>
<organism evidence="16 17">
    <name type="scientific">Candidatus Gallacutalibacter pullicola</name>
    <dbReference type="NCBI Taxonomy" id="2840830"/>
    <lineage>
        <taxon>Bacteria</taxon>
        <taxon>Bacillati</taxon>
        <taxon>Bacillota</taxon>
        <taxon>Clostridia</taxon>
        <taxon>Eubacteriales</taxon>
        <taxon>Candidatus Gallacutalibacter</taxon>
    </lineage>
</organism>
<comment type="catalytic activity">
    <reaction evidence="11 13">
        <text>DNA(n) + a 2'-deoxyribonucleoside 5'-triphosphate = DNA(n+1) + diphosphate</text>
        <dbReference type="Rhea" id="RHEA:22508"/>
        <dbReference type="Rhea" id="RHEA-COMP:17339"/>
        <dbReference type="Rhea" id="RHEA-COMP:17340"/>
        <dbReference type="ChEBI" id="CHEBI:33019"/>
        <dbReference type="ChEBI" id="CHEBI:61560"/>
        <dbReference type="ChEBI" id="CHEBI:173112"/>
        <dbReference type="EC" id="2.7.7.7"/>
    </reaction>
</comment>
<dbReference type="InterPro" id="IPR001098">
    <property type="entry name" value="DNA-dir_DNA_pol_A_palm_dom"/>
</dbReference>
<dbReference type="Pfam" id="PF01367">
    <property type="entry name" value="5_3_exonuc"/>
    <property type="match status" value="1"/>
</dbReference>
<reference evidence="16" key="1">
    <citation type="submission" date="2020-10" db="EMBL/GenBank/DDBJ databases">
        <authorList>
            <person name="Gilroy R."/>
        </authorList>
    </citation>
    <scope>NUCLEOTIDE SEQUENCE</scope>
    <source>
        <strain evidence="16">ChiSjej1B19-7085</strain>
    </source>
</reference>
<dbReference type="GO" id="GO:0006261">
    <property type="term" value="P:DNA-templated DNA replication"/>
    <property type="evidence" value="ECO:0007669"/>
    <property type="project" value="UniProtKB-UniRule"/>
</dbReference>
<evidence type="ECO:0000313" key="16">
    <source>
        <dbReference type="EMBL" id="HIR56778.1"/>
    </source>
</evidence>
<keyword evidence="4 13" id="KW-0808">Transferase</keyword>
<dbReference type="PROSITE" id="PS00447">
    <property type="entry name" value="DNA_POLYMERASE_A"/>
    <property type="match status" value="1"/>
</dbReference>
<evidence type="ECO:0000313" key="17">
    <source>
        <dbReference type="Proteomes" id="UP000886785"/>
    </source>
</evidence>
<sequence>MKLLALDGNSILNRAFYGIKLLSTKDGSYTNGIYGFLTVLQKMKDECSPDAVAIAFDMRAPTFRHKMYDGYKAQRKGMPEELAQQLPNLKELLRDLGYRLVECEGYEADDILGTLARACRENGWDCVIATGDRDSLQLVGSGVTVRLATTKFGQPQVTVYDESKIMEEYGVTPAQMIDIKAIQGDTSDNIPGVAGIGPKGAGELVRKYGSLDYIYENLDTLDIRDSMRAKLTAGRENAFLSRTLGTICTEAPIDTTLADYIPQSGDPGAAARLMAKLELFSLIDRLGLQNQPTAAEVSAADSAPLPVTFCDDPAALLRRLEKGGTACFLADIHNRSIQNIVFNSDNTICILNTEGDSSFLQKFFASKKIVKNTHDLKPVFSALDAMGLQGENLHMDTMLAGYLLNPSASGYGIQRMAAEYSVPIPPVEETAAEPEQLSMEDLIAPSNKTSLPRTMLEDAAVLPDLTSRLGAEIEKNGQQKLLDEIEIPLANVLARMENIGFAVDADGIAEFGKNLEGQISDIQARIYQSVGWEFNINSPKQLGEALFERLGLRAGKKTKSGYSTSAEVLEALRNEHPAVELVLAYRTLSKLKSTYCDGLLKQIGPDGRIHSNFNQTETRTGRISSTEPNLQNIPVRTDLGREMRRFFRAADGCVLVDADYSQIELRVLAHVAEDPAMIAAFQNGDDIHRITAAQVFNMPENMVTPLMRSRAKAVNFGIVYGIGAFSLAKDIGVTRKEADDYIKAYLNHYSGVREYMNRTVEQARDCGYAETIFGRRRYLPELASSNHNLRAFGERVARNMPIQGAAADIIKIAMIRVEDRLRREGMASRLILQIHDELIVEAPEEEAERAAALLTEEMQNAVHLLVPMVADAHIGKTWYDAKG</sequence>
<evidence type="ECO:0000259" key="14">
    <source>
        <dbReference type="SMART" id="SM00475"/>
    </source>
</evidence>
<dbReference type="SMART" id="SM00475">
    <property type="entry name" value="53EXOc"/>
    <property type="match status" value="1"/>
</dbReference>
<dbReference type="InterPro" id="IPR036279">
    <property type="entry name" value="5-3_exonuclease_C_sf"/>
</dbReference>